<dbReference type="InterPro" id="IPR016181">
    <property type="entry name" value="Acyl_CoA_acyltransferase"/>
</dbReference>
<feature type="domain" description="N-acetyltransferase" evidence="2">
    <location>
        <begin position="7"/>
        <end position="176"/>
    </location>
</feature>
<evidence type="ECO:0000259" key="2">
    <source>
        <dbReference type="PROSITE" id="PS51186"/>
    </source>
</evidence>
<dbReference type="GeneID" id="93070491"/>
<feature type="transmembrane region" description="Helical" evidence="1">
    <location>
        <begin position="259"/>
        <end position="276"/>
    </location>
</feature>
<keyword evidence="1" id="KW-1133">Transmembrane helix</keyword>
<gene>
    <name evidence="3" type="ORF">HF841_05760</name>
    <name evidence="4" type="ORF">NCTC11155_00550</name>
</gene>
<dbReference type="EMBL" id="UFSX01000001">
    <property type="protein sequence ID" value="SUV28599.1"/>
    <property type="molecule type" value="Genomic_DNA"/>
</dbReference>
<keyword evidence="1" id="KW-0812">Transmembrane</keyword>
<evidence type="ECO:0000313" key="5">
    <source>
        <dbReference type="Proteomes" id="UP000254424"/>
    </source>
</evidence>
<dbReference type="Proteomes" id="UP000254424">
    <property type="component" value="Unassembled WGS sequence"/>
</dbReference>
<evidence type="ECO:0000313" key="3">
    <source>
        <dbReference type="EMBL" id="NME85530.1"/>
    </source>
</evidence>
<dbReference type="GO" id="GO:0016747">
    <property type="term" value="F:acyltransferase activity, transferring groups other than amino-acyl groups"/>
    <property type="evidence" value="ECO:0007669"/>
    <property type="project" value="InterPro"/>
</dbReference>
<dbReference type="RefSeq" id="WP_004289700.1">
    <property type="nucleotide sequence ID" value="NZ_CABKNQ010000019.1"/>
</dbReference>
<name>A0A380YIB2_9BACE</name>
<proteinExistence type="predicted"/>
<feature type="transmembrane region" description="Helical" evidence="1">
    <location>
        <begin position="325"/>
        <end position="352"/>
    </location>
</feature>
<dbReference type="EMBL" id="JABAGL010000006">
    <property type="protein sequence ID" value="NME85530.1"/>
    <property type="molecule type" value="Genomic_DNA"/>
</dbReference>
<dbReference type="PROSITE" id="PS51186">
    <property type="entry name" value="GNAT"/>
    <property type="match status" value="1"/>
</dbReference>
<protein>
    <submittedName>
        <fullName evidence="3">GNAT family N-acetyltransferase</fullName>
    </submittedName>
    <submittedName>
        <fullName evidence="4">Predicted acetyltransferase, GNAT superfamily</fullName>
    </submittedName>
</protein>
<dbReference type="Pfam" id="PF00583">
    <property type="entry name" value="Acetyltransf_1"/>
    <property type="match status" value="1"/>
</dbReference>
<dbReference type="AlphaFoldDB" id="A0A380YIB2"/>
<evidence type="ECO:0000313" key="4">
    <source>
        <dbReference type="EMBL" id="SUV28599.1"/>
    </source>
</evidence>
<accession>A0A380YIB2</accession>
<dbReference type="SUPFAM" id="SSF55729">
    <property type="entry name" value="Acyl-CoA N-acyltransferases (Nat)"/>
    <property type="match status" value="1"/>
</dbReference>
<evidence type="ECO:0000313" key="6">
    <source>
        <dbReference type="Proteomes" id="UP000520291"/>
    </source>
</evidence>
<feature type="transmembrane region" description="Helical" evidence="1">
    <location>
        <begin position="230"/>
        <end position="247"/>
    </location>
</feature>
<dbReference type="CDD" id="cd04301">
    <property type="entry name" value="NAT_SF"/>
    <property type="match status" value="1"/>
</dbReference>
<keyword evidence="4" id="KW-0808">Transferase</keyword>
<organism evidence="4 5">
    <name type="scientific">Bacteroides eggerthii</name>
    <dbReference type="NCBI Taxonomy" id="28111"/>
    <lineage>
        <taxon>Bacteria</taxon>
        <taxon>Pseudomonadati</taxon>
        <taxon>Bacteroidota</taxon>
        <taxon>Bacteroidia</taxon>
        <taxon>Bacteroidales</taxon>
        <taxon>Bacteroidaceae</taxon>
        <taxon>Bacteroides</taxon>
    </lineage>
</organism>
<dbReference type="InterPro" id="IPR000182">
    <property type="entry name" value="GNAT_dom"/>
</dbReference>
<sequence>MIDRKAIEISKVSVADASQIVELQNELLLNDRRDYKDGFLVSGFREEQYRDFAVRYEYFYKIVVHGELAGVLLAYESKHIEMDEKSNMLLKYALNKEFVLIKQVFVSPDFQRKGIASFLYDYLQDIIGGKKPLVAVVVLDPFNSGSSYFHQEKGFHEFLNFVPDADPDGVVRKRAAWIKPSAEAKGNIMFDLRLNNTIDGTDDLGDVMVSRMENLVQLYIHEDNLNWTKFSLQTTILFALFATFAYFYEKEILPDTFPVLVTVGIWGAIINILFILKIRSGIRYMNTYKGKIQDFDLLVSFHYPKLKKIFNRDEFIARKSITCRLLYFTSVVGLISWVVVSVLLVCKAMHWFTIF</sequence>
<evidence type="ECO:0000256" key="1">
    <source>
        <dbReference type="SAM" id="Phobius"/>
    </source>
</evidence>
<keyword evidence="1" id="KW-0472">Membrane</keyword>
<dbReference type="OrthoDB" id="7058586at2"/>
<dbReference type="Gene3D" id="3.40.630.30">
    <property type="match status" value="1"/>
</dbReference>
<reference evidence="4 5" key="1">
    <citation type="submission" date="2018-06" db="EMBL/GenBank/DDBJ databases">
        <authorList>
            <consortium name="Pathogen Informatics"/>
            <person name="Doyle S."/>
        </authorList>
    </citation>
    <scope>NUCLEOTIDE SEQUENCE [LARGE SCALE GENOMIC DNA]</scope>
    <source>
        <strain evidence="4 5">NCTC11155</strain>
    </source>
</reference>
<dbReference type="Proteomes" id="UP000520291">
    <property type="component" value="Unassembled WGS sequence"/>
</dbReference>
<reference evidence="3 6" key="2">
    <citation type="submission" date="2020-04" db="EMBL/GenBank/DDBJ databases">
        <authorList>
            <person name="Hitch T.C.A."/>
            <person name="Wylensek D."/>
            <person name="Clavel T."/>
        </authorList>
    </citation>
    <scope>NUCLEOTIDE SEQUENCE [LARGE SCALE GENOMIC DNA]</scope>
    <source>
        <strain evidence="3 6">WCA3-601-WT-5E</strain>
    </source>
</reference>